<keyword evidence="4" id="KW-1185">Reference proteome</keyword>
<dbReference type="InterPro" id="IPR036365">
    <property type="entry name" value="PGBD-like_sf"/>
</dbReference>
<proteinExistence type="predicted"/>
<accession>A0ABS8HGV0</accession>
<evidence type="ECO:0000313" key="3">
    <source>
        <dbReference type="EMBL" id="MCC4621408.1"/>
    </source>
</evidence>
<dbReference type="SUPFAM" id="SSF47090">
    <property type="entry name" value="PGBD-like"/>
    <property type="match status" value="1"/>
</dbReference>
<evidence type="ECO:0000313" key="4">
    <source>
        <dbReference type="Proteomes" id="UP001199206"/>
    </source>
</evidence>
<dbReference type="InterPro" id="IPR002477">
    <property type="entry name" value="Peptidoglycan-bd-like"/>
</dbReference>
<organism evidence="3 4">
    <name type="scientific">Xanthomonas cassavae CFBP 4642</name>
    <dbReference type="NCBI Taxonomy" id="1219375"/>
    <lineage>
        <taxon>Bacteria</taxon>
        <taxon>Pseudomonadati</taxon>
        <taxon>Pseudomonadota</taxon>
        <taxon>Gammaproteobacteria</taxon>
        <taxon>Lysobacterales</taxon>
        <taxon>Lysobacteraceae</taxon>
        <taxon>Xanthomonas</taxon>
    </lineage>
</organism>
<sequence length="164" mass="17909">MSAAAMADGVLRKDEHGAEVKALQERLNALGYTDANGQALGTDGKFGDRTHQAVQAFQRDHQLSDDGIAGHDTSKVLATAQPRQPDRATTTPHQRNETSRPLLLSDQGHPQYAMYQQAVGALEKLGPRWFHGPQGAGADRRHACAGRQPQRADPHRPRHSQQGR</sequence>
<feature type="domain" description="Peptidoglycan binding-like" evidence="2">
    <location>
        <begin position="17"/>
        <end position="77"/>
    </location>
</feature>
<dbReference type="InterPro" id="IPR036366">
    <property type="entry name" value="PGBDSf"/>
</dbReference>
<evidence type="ECO:0000256" key="1">
    <source>
        <dbReference type="SAM" id="MobiDB-lite"/>
    </source>
</evidence>
<dbReference type="RefSeq" id="WP_053329511.1">
    <property type="nucleotide sequence ID" value="NZ_CAWLZN010000001.1"/>
</dbReference>
<gene>
    <name evidence="3" type="ORF">LL965_15430</name>
</gene>
<feature type="region of interest" description="Disordered" evidence="1">
    <location>
        <begin position="126"/>
        <end position="164"/>
    </location>
</feature>
<dbReference type="Gene3D" id="1.10.101.10">
    <property type="entry name" value="PGBD-like superfamily/PGBD"/>
    <property type="match status" value="1"/>
</dbReference>
<evidence type="ECO:0000259" key="2">
    <source>
        <dbReference type="Pfam" id="PF01471"/>
    </source>
</evidence>
<dbReference type="Proteomes" id="UP001199206">
    <property type="component" value="Unassembled WGS sequence"/>
</dbReference>
<dbReference type="EMBL" id="JAJGQJ010000040">
    <property type="protein sequence ID" value="MCC4621408.1"/>
    <property type="molecule type" value="Genomic_DNA"/>
</dbReference>
<reference evidence="3 4" key="1">
    <citation type="submission" date="2021-10" db="EMBL/GenBank/DDBJ databases">
        <title>Genome sequencing of Xanthomonas strains from NCPPB.</title>
        <authorList>
            <person name="Hussein R."/>
            <person name="Harrison J."/>
            <person name="Studholme D.J."/>
            <person name="Vicente J."/>
            <person name="Grant M."/>
        </authorList>
    </citation>
    <scope>NUCLEOTIDE SEQUENCE [LARGE SCALE GENOMIC DNA]</scope>
    <source>
        <strain evidence="3 4">NCPPB 101</strain>
    </source>
</reference>
<comment type="caution">
    <text evidence="3">The sequence shown here is derived from an EMBL/GenBank/DDBJ whole genome shotgun (WGS) entry which is preliminary data.</text>
</comment>
<feature type="compositionally biased region" description="Basic and acidic residues" evidence="1">
    <location>
        <begin position="58"/>
        <end position="74"/>
    </location>
</feature>
<protein>
    <submittedName>
        <fullName evidence="3">Peptidoglycan-binding protein</fullName>
    </submittedName>
</protein>
<feature type="region of interest" description="Disordered" evidence="1">
    <location>
        <begin position="57"/>
        <end position="110"/>
    </location>
</feature>
<name>A0ABS8HGV0_9XANT</name>
<dbReference type="Pfam" id="PF01471">
    <property type="entry name" value="PG_binding_1"/>
    <property type="match status" value="1"/>
</dbReference>